<dbReference type="Gene3D" id="1.20.144.10">
    <property type="entry name" value="Phosphatidic acid phosphatase type 2/haloperoxidase"/>
    <property type="match status" value="1"/>
</dbReference>
<feature type="transmembrane region" description="Helical" evidence="1">
    <location>
        <begin position="47"/>
        <end position="67"/>
    </location>
</feature>
<evidence type="ECO:0000256" key="1">
    <source>
        <dbReference type="SAM" id="Phobius"/>
    </source>
</evidence>
<proteinExistence type="predicted"/>
<dbReference type="AlphaFoldDB" id="A0A7G5H3N7"/>
<dbReference type="InterPro" id="IPR036938">
    <property type="entry name" value="PAP2/HPO_sf"/>
</dbReference>
<dbReference type="SMART" id="SM00014">
    <property type="entry name" value="acidPPc"/>
    <property type="match status" value="1"/>
</dbReference>
<organism evidence="3 4">
    <name type="scientific">Spirosoma foliorum</name>
    <dbReference type="NCBI Taxonomy" id="2710596"/>
    <lineage>
        <taxon>Bacteria</taxon>
        <taxon>Pseudomonadati</taxon>
        <taxon>Bacteroidota</taxon>
        <taxon>Cytophagia</taxon>
        <taxon>Cytophagales</taxon>
        <taxon>Cytophagaceae</taxon>
        <taxon>Spirosoma</taxon>
    </lineage>
</organism>
<protein>
    <submittedName>
        <fullName evidence="3">Phosphatase PAP2 family protein</fullName>
    </submittedName>
</protein>
<dbReference type="Proteomes" id="UP000515369">
    <property type="component" value="Chromosome"/>
</dbReference>
<sequence>MGKTIIDSLKLNRQTLRLIALLIIHCSLVINYSFAQSPYALKTGREVTLLGAGAVALGASVALSHTIDPLTQTEINALNPNDINAFDRKAVYRWSTTADRLSDVTLVGNVALAGLLTVGTKPMRQDIKTVAVMYLETILLASGIERTIKGVTQRTRPYVYNPAAPLDEKLTRDARESFFSGHATNAFATAVFTSEVFRHYFPHSKLKPVVWIGSLGLASATAVLRYEGGLHYPTDLLAGAAFGSLVGWGIPKLHEVKDKTKLGRRLDIQPWSNGPANGIYMRLAMFSR</sequence>
<reference evidence="3 4" key="1">
    <citation type="submission" date="2020-07" db="EMBL/GenBank/DDBJ databases">
        <title>Spirosoma foliorum sp. nov., isolated from the leaves on the Nejang mountain Korea, Republic of.</title>
        <authorList>
            <person name="Ho H."/>
            <person name="Lee Y.-J."/>
            <person name="Nurcahyanto D.-A."/>
            <person name="Kim S.-G."/>
        </authorList>
    </citation>
    <scope>NUCLEOTIDE SEQUENCE [LARGE SCALE GENOMIC DNA]</scope>
    <source>
        <strain evidence="3 4">PL0136</strain>
    </source>
</reference>
<dbReference type="KEGG" id="sfol:H3H32_12975"/>
<gene>
    <name evidence="3" type="ORF">H3H32_12975</name>
</gene>
<dbReference type="EMBL" id="CP059732">
    <property type="protein sequence ID" value="QMW05729.1"/>
    <property type="molecule type" value="Genomic_DNA"/>
</dbReference>
<dbReference type="InterPro" id="IPR000326">
    <property type="entry name" value="PAP2/HPO"/>
</dbReference>
<name>A0A7G5H3N7_9BACT</name>
<keyword evidence="1" id="KW-0472">Membrane</keyword>
<evidence type="ECO:0000259" key="2">
    <source>
        <dbReference type="SMART" id="SM00014"/>
    </source>
</evidence>
<feature type="transmembrane region" description="Helical" evidence="1">
    <location>
        <begin position="16"/>
        <end position="35"/>
    </location>
</feature>
<keyword evidence="1" id="KW-1133">Transmembrane helix</keyword>
<keyword evidence="4" id="KW-1185">Reference proteome</keyword>
<evidence type="ECO:0000313" key="3">
    <source>
        <dbReference type="EMBL" id="QMW05729.1"/>
    </source>
</evidence>
<accession>A0A7G5H3N7</accession>
<dbReference type="Pfam" id="PF01569">
    <property type="entry name" value="PAP2"/>
    <property type="match status" value="1"/>
</dbReference>
<feature type="domain" description="Phosphatidic acid phosphatase type 2/haloperoxidase" evidence="2">
    <location>
        <begin position="130"/>
        <end position="251"/>
    </location>
</feature>
<dbReference type="SUPFAM" id="SSF48317">
    <property type="entry name" value="Acid phosphatase/Vanadium-dependent haloperoxidase"/>
    <property type="match status" value="1"/>
</dbReference>
<keyword evidence="1" id="KW-0812">Transmembrane</keyword>
<evidence type="ECO:0000313" key="4">
    <source>
        <dbReference type="Proteomes" id="UP000515369"/>
    </source>
</evidence>